<accession>V4QI72</accession>
<name>V4QI72_9CAUL</name>
<dbReference type="EMBL" id="AWGB01000113">
    <property type="protein sequence ID" value="ESQ78883.1"/>
    <property type="molecule type" value="Genomic_DNA"/>
</dbReference>
<dbReference type="AlphaFoldDB" id="V4QI72"/>
<dbReference type="Pfam" id="PF12728">
    <property type="entry name" value="HTH_17"/>
    <property type="match status" value="1"/>
</dbReference>
<protein>
    <recommendedName>
        <fullName evidence="1">Helix-turn-helix domain-containing protein</fullName>
    </recommendedName>
</protein>
<dbReference type="STRING" id="1121022.GCA_000376105_04481"/>
<proteinExistence type="predicted"/>
<feature type="domain" description="Helix-turn-helix" evidence="1">
    <location>
        <begin position="20"/>
        <end position="66"/>
    </location>
</feature>
<evidence type="ECO:0000259" key="1">
    <source>
        <dbReference type="Pfam" id="PF12728"/>
    </source>
</evidence>
<dbReference type="GO" id="GO:0003677">
    <property type="term" value="F:DNA binding"/>
    <property type="evidence" value="ECO:0007669"/>
    <property type="project" value="InterPro"/>
</dbReference>
<comment type="caution">
    <text evidence="2">The sequence shown here is derived from an EMBL/GenBank/DDBJ whole genome shotgun (WGS) entry which is preliminary data.</text>
</comment>
<dbReference type="Proteomes" id="UP000017837">
    <property type="component" value="Unassembled WGS sequence"/>
</dbReference>
<dbReference type="InterPro" id="IPR041657">
    <property type="entry name" value="HTH_17"/>
</dbReference>
<sequence>MVLFGLEGFDMADMNDKISYRIDEAVKASGLGRSFLYERIAEGALRSVKVGGRRLIMRRDLLEFIDGGISVKPHAP</sequence>
<evidence type="ECO:0000313" key="3">
    <source>
        <dbReference type="Proteomes" id="UP000017837"/>
    </source>
</evidence>
<dbReference type="PATRIC" id="fig|1121022.4.peg.4702"/>
<dbReference type="eggNOG" id="ENOG502ZT49">
    <property type="taxonomic scope" value="Bacteria"/>
</dbReference>
<keyword evidence="3" id="KW-1185">Reference proteome</keyword>
<evidence type="ECO:0000313" key="2">
    <source>
        <dbReference type="EMBL" id="ESQ78883.1"/>
    </source>
</evidence>
<feature type="non-terminal residue" evidence="2">
    <location>
        <position position="76"/>
    </location>
</feature>
<reference evidence="2 3" key="1">
    <citation type="journal article" date="2014" name="Nature">
        <title>Sequential evolution of bacterial morphology by co-option of a developmental regulator.</title>
        <authorList>
            <person name="Jiang C."/>
            <person name="Brown P.J."/>
            <person name="Ducret A."/>
            <person name="Brun Y.V."/>
        </authorList>
    </citation>
    <scope>NUCLEOTIDE SEQUENCE [LARGE SCALE GENOMIC DNA]</scope>
    <source>
        <strain evidence="2 3">DSM 16100</strain>
    </source>
</reference>
<organism evidence="2 3">
    <name type="scientific">Asticcacaulis benevestitus DSM 16100 = ATCC BAA-896</name>
    <dbReference type="NCBI Taxonomy" id="1121022"/>
    <lineage>
        <taxon>Bacteria</taxon>
        <taxon>Pseudomonadati</taxon>
        <taxon>Pseudomonadota</taxon>
        <taxon>Alphaproteobacteria</taxon>
        <taxon>Caulobacterales</taxon>
        <taxon>Caulobacteraceae</taxon>
        <taxon>Asticcacaulis</taxon>
    </lineage>
</organism>
<gene>
    <name evidence="2" type="ORF">ABENE_22980</name>
</gene>
<dbReference type="NCBIfam" id="TIGR01764">
    <property type="entry name" value="excise"/>
    <property type="match status" value="1"/>
</dbReference>
<dbReference type="InterPro" id="IPR010093">
    <property type="entry name" value="SinI_DNA-bd"/>
</dbReference>